<accession>A0A316EDP0</accession>
<proteinExistence type="predicted"/>
<dbReference type="InterPro" id="IPR010998">
    <property type="entry name" value="Integrase_recombinase_N"/>
</dbReference>
<dbReference type="Proteomes" id="UP000245489">
    <property type="component" value="Unassembled WGS sequence"/>
</dbReference>
<evidence type="ECO:0000259" key="3">
    <source>
        <dbReference type="Pfam" id="PF17293"/>
    </source>
</evidence>
<reference evidence="4 5" key="1">
    <citation type="submission" date="2018-05" db="EMBL/GenBank/DDBJ databases">
        <title>Genomic Encyclopedia of Archaeal and Bacterial Type Strains, Phase II (KMG-II): from individual species to whole genera.</title>
        <authorList>
            <person name="Goeker M."/>
        </authorList>
    </citation>
    <scope>NUCLEOTIDE SEQUENCE [LARGE SCALE GENOMIC DNA]</scope>
    <source>
        <strain evidence="4 5">DSM 22214</strain>
    </source>
</reference>
<evidence type="ECO:0000256" key="1">
    <source>
        <dbReference type="ARBA" id="ARBA00023125"/>
    </source>
</evidence>
<sequence length="194" mass="23046">MKVRYTLVFDRKKEVAAKGKGLVQIQAYLDGGRRYFSTKLYVTPKEWDKKANSVKEPYTAKLLRERIAEFEKFEVEYRALHLKFKLSDFDLFLNPPKVEIAPEPIKISFTEFFRNQLSKETQLKQVTLTNQANCLRKLIEFKEVIEFEDLKYTLLQDFEIFLKNVKNLKVNTIEKYYVLFILKQLIEIEGISNV</sequence>
<feature type="domain" description="Arm DNA-binding" evidence="3">
    <location>
        <begin position="11"/>
        <end position="86"/>
    </location>
</feature>
<evidence type="ECO:0000313" key="4">
    <source>
        <dbReference type="EMBL" id="PWK28225.1"/>
    </source>
</evidence>
<feature type="domain" description="Phage integrase SAM-like" evidence="2">
    <location>
        <begin position="108"/>
        <end position="180"/>
    </location>
</feature>
<gene>
    <name evidence="4" type="ORF">LV89_01006</name>
</gene>
<organism evidence="4 5">
    <name type="scientific">Arcicella aurantiaca</name>
    <dbReference type="NCBI Taxonomy" id="591202"/>
    <lineage>
        <taxon>Bacteria</taxon>
        <taxon>Pseudomonadati</taxon>
        <taxon>Bacteroidota</taxon>
        <taxon>Cytophagia</taxon>
        <taxon>Cytophagales</taxon>
        <taxon>Flectobacillaceae</taxon>
        <taxon>Arcicella</taxon>
    </lineage>
</organism>
<name>A0A316EDP0_9BACT</name>
<dbReference type="OrthoDB" id="1493636at2"/>
<dbReference type="RefSeq" id="WP_109741783.1">
    <property type="nucleotide sequence ID" value="NZ_QGGO01000004.1"/>
</dbReference>
<protein>
    <submittedName>
        <fullName evidence="4">Integrase-like protein</fullName>
    </submittedName>
</protein>
<dbReference type="InterPro" id="IPR025269">
    <property type="entry name" value="SAM-like_dom"/>
</dbReference>
<dbReference type="Pfam" id="PF17293">
    <property type="entry name" value="Arm-DNA-bind_5"/>
    <property type="match status" value="1"/>
</dbReference>
<dbReference type="AlphaFoldDB" id="A0A316EDP0"/>
<evidence type="ECO:0000313" key="5">
    <source>
        <dbReference type="Proteomes" id="UP000245489"/>
    </source>
</evidence>
<keyword evidence="1" id="KW-0238">DNA-binding</keyword>
<dbReference type="EMBL" id="QGGO01000004">
    <property type="protein sequence ID" value="PWK28225.1"/>
    <property type="molecule type" value="Genomic_DNA"/>
</dbReference>
<comment type="caution">
    <text evidence="4">The sequence shown here is derived from an EMBL/GenBank/DDBJ whole genome shotgun (WGS) entry which is preliminary data.</text>
</comment>
<evidence type="ECO:0000259" key="2">
    <source>
        <dbReference type="Pfam" id="PF13102"/>
    </source>
</evidence>
<keyword evidence="5" id="KW-1185">Reference proteome</keyword>
<dbReference type="GO" id="GO:0003677">
    <property type="term" value="F:DNA binding"/>
    <property type="evidence" value="ECO:0007669"/>
    <property type="project" value="UniProtKB-KW"/>
</dbReference>
<dbReference type="InterPro" id="IPR035386">
    <property type="entry name" value="Arm-DNA-bind_5"/>
</dbReference>
<dbReference type="Pfam" id="PF13102">
    <property type="entry name" value="Phage_int_SAM_5"/>
    <property type="match status" value="1"/>
</dbReference>
<dbReference type="Gene3D" id="1.10.150.130">
    <property type="match status" value="1"/>
</dbReference>